<accession>A0ABU5E3M7</accession>
<sequence length="340" mass="37062">MKPLSVAAARMAASALSREMPAGWKSGPASMTGIMKCEAKVLAKRHKCQLSIGPSNLAIVPIPNVISGLCHMSAAAELDRLLAIMARLRDPQSGCPWDLEQSFRSIVPHTLEEAYEVAEAIETDDMPALVGELGDLMFQVVFYAQMASEAGDFTMSDVIESINNKMIERHPHVFSSAEINTAAAQTIAWETHKAAERAKLAAASGREPSALDGVIAALPALARAEKLQKRAARVGFDWRNAAEVIEKVEEEIAEIRAELTDAPDQGAIEEEVGDLLFAVTNLARHLKVEPEGALRRANAKFERRFRRVEAILKNAGTEAARAGLERMEEAWTQVKSEERA</sequence>
<feature type="domain" description="NTP pyrophosphohydrolase MazG-like" evidence="2">
    <location>
        <begin position="245"/>
        <end position="305"/>
    </location>
</feature>
<dbReference type="InterPro" id="IPR048011">
    <property type="entry name" value="NTP-PPase_MazG-like_C"/>
</dbReference>
<keyword evidence="4" id="KW-1185">Reference proteome</keyword>
<feature type="domain" description="NTP pyrophosphohydrolase MazG-like" evidence="2">
    <location>
        <begin position="101"/>
        <end position="174"/>
    </location>
</feature>
<evidence type="ECO:0000259" key="2">
    <source>
        <dbReference type="Pfam" id="PF03819"/>
    </source>
</evidence>
<dbReference type="InterPro" id="IPR048015">
    <property type="entry name" value="NTP-PPase_MazG-like_N"/>
</dbReference>
<dbReference type="InterPro" id="IPR004518">
    <property type="entry name" value="MazG-like_dom"/>
</dbReference>
<keyword evidence="3" id="KW-0378">Hydrolase</keyword>
<proteinExistence type="predicted"/>
<dbReference type="SUPFAM" id="SSF101386">
    <property type="entry name" value="all-alpha NTP pyrophosphatases"/>
    <property type="match status" value="2"/>
</dbReference>
<name>A0ABU5E3M7_9PROT</name>
<dbReference type="CDD" id="cd11529">
    <property type="entry name" value="NTP-PPase_MazG_Cterm"/>
    <property type="match status" value="1"/>
</dbReference>
<dbReference type="CDD" id="cd11528">
    <property type="entry name" value="NTP-PPase_MazG_Nterm"/>
    <property type="match status" value="1"/>
</dbReference>
<dbReference type="InterPro" id="IPR011551">
    <property type="entry name" value="NTP_PyrPHydrolase_MazG"/>
</dbReference>
<feature type="coiled-coil region" evidence="1">
    <location>
        <begin position="238"/>
        <end position="265"/>
    </location>
</feature>
<dbReference type="Proteomes" id="UP001271769">
    <property type="component" value="Unassembled WGS sequence"/>
</dbReference>
<dbReference type="NCBIfam" id="TIGR00444">
    <property type="entry name" value="mazG"/>
    <property type="match status" value="1"/>
</dbReference>
<dbReference type="PANTHER" id="PTHR30522:SF0">
    <property type="entry name" value="NUCLEOSIDE TRIPHOSPHATE PYROPHOSPHOHYDROLASE"/>
    <property type="match status" value="1"/>
</dbReference>
<keyword evidence="1" id="KW-0175">Coiled coil</keyword>
<dbReference type="EC" id="3.6.1.9" evidence="3"/>
<dbReference type="RefSeq" id="WP_320502699.1">
    <property type="nucleotide sequence ID" value="NZ_JAXCLX010000004.1"/>
</dbReference>
<comment type="caution">
    <text evidence="3">The sequence shown here is derived from an EMBL/GenBank/DDBJ whole genome shotgun (WGS) entry which is preliminary data.</text>
</comment>
<evidence type="ECO:0000313" key="3">
    <source>
        <dbReference type="EMBL" id="MDY0874229.1"/>
    </source>
</evidence>
<evidence type="ECO:0000313" key="4">
    <source>
        <dbReference type="Proteomes" id="UP001271769"/>
    </source>
</evidence>
<gene>
    <name evidence="3" type="primary">mazG</name>
    <name evidence="3" type="ORF">SMD31_19980</name>
</gene>
<evidence type="ECO:0000256" key="1">
    <source>
        <dbReference type="SAM" id="Coils"/>
    </source>
</evidence>
<reference evidence="3 4" key="1">
    <citation type="journal article" date="2013" name="Antonie Van Leeuwenhoek">
        <title>Dongia rigui sp. nov., isolated from freshwater of a large wetland in Korea.</title>
        <authorList>
            <person name="Baik K.S."/>
            <person name="Hwang Y.M."/>
            <person name="Choi J.S."/>
            <person name="Kwon J."/>
            <person name="Seong C.N."/>
        </authorList>
    </citation>
    <scope>NUCLEOTIDE SEQUENCE [LARGE SCALE GENOMIC DNA]</scope>
    <source>
        <strain evidence="3 4">04SU4-P</strain>
    </source>
</reference>
<dbReference type="GO" id="GO:0047429">
    <property type="term" value="F:nucleoside triphosphate diphosphatase activity"/>
    <property type="evidence" value="ECO:0007669"/>
    <property type="project" value="UniProtKB-EC"/>
</dbReference>
<dbReference type="EMBL" id="JAXCLX010000004">
    <property type="protein sequence ID" value="MDY0874229.1"/>
    <property type="molecule type" value="Genomic_DNA"/>
</dbReference>
<organism evidence="3 4">
    <name type="scientific">Dongia rigui</name>
    <dbReference type="NCBI Taxonomy" id="940149"/>
    <lineage>
        <taxon>Bacteria</taxon>
        <taxon>Pseudomonadati</taxon>
        <taxon>Pseudomonadota</taxon>
        <taxon>Alphaproteobacteria</taxon>
        <taxon>Rhodospirillales</taxon>
        <taxon>Dongiaceae</taxon>
        <taxon>Dongia</taxon>
    </lineage>
</organism>
<dbReference type="NCBIfam" id="NF007113">
    <property type="entry name" value="PRK09562.1"/>
    <property type="match status" value="1"/>
</dbReference>
<dbReference type="Pfam" id="PF03819">
    <property type="entry name" value="MazG"/>
    <property type="match status" value="2"/>
</dbReference>
<dbReference type="Gene3D" id="1.10.287.1080">
    <property type="entry name" value="MazG-like"/>
    <property type="match status" value="2"/>
</dbReference>
<protein>
    <submittedName>
        <fullName evidence="3">Nucleoside triphosphate pyrophosphohydrolase</fullName>
        <ecNumber evidence="3">3.6.1.9</ecNumber>
    </submittedName>
</protein>
<dbReference type="PANTHER" id="PTHR30522">
    <property type="entry name" value="NUCLEOSIDE TRIPHOSPHATE PYROPHOSPHOHYDROLASE"/>
    <property type="match status" value="1"/>
</dbReference>